<name>A0ABS1S9P2_9RHOB</name>
<evidence type="ECO:0000313" key="2">
    <source>
        <dbReference type="Proteomes" id="UP000644749"/>
    </source>
</evidence>
<dbReference type="RefSeq" id="WP_191312650.1">
    <property type="nucleotide sequence ID" value="NZ_BNCL01000028.1"/>
</dbReference>
<dbReference type="EMBL" id="JAESHT010000026">
    <property type="protein sequence ID" value="MBL3675452.1"/>
    <property type="molecule type" value="Genomic_DNA"/>
</dbReference>
<reference evidence="1 2" key="1">
    <citation type="submission" date="2021-01" db="EMBL/GenBank/DDBJ databases">
        <title>011410 draft genome.</title>
        <authorList>
            <person name="Lang L."/>
        </authorList>
    </citation>
    <scope>NUCLEOTIDE SEQUENCE [LARGE SCALE GENOMIC DNA]</scope>
    <source>
        <strain evidence="1 2">KCTC 42845</strain>
    </source>
</reference>
<dbReference type="Proteomes" id="UP000644749">
    <property type="component" value="Unassembled WGS sequence"/>
</dbReference>
<accession>A0ABS1S9P2</accession>
<proteinExistence type="predicted"/>
<protein>
    <submittedName>
        <fullName evidence="1">Uncharacterized protein</fullName>
    </submittedName>
</protein>
<evidence type="ECO:0000313" key="1">
    <source>
        <dbReference type="EMBL" id="MBL3675452.1"/>
    </source>
</evidence>
<keyword evidence="2" id="KW-1185">Reference proteome</keyword>
<sequence length="63" mass="7121">MTISFRDARFPKDMILSVGKDDKSTLPVRNNSTLRLHVPADLTGFMEVLEADCQQTFTATRFS</sequence>
<organism evidence="1 2">
    <name type="scientific">Paracoccus aerius</name>
    <dbReference type="NCBI Taxonomy" id="1915382"/>
    <lineage>
        <taxon>Bacteria</taxon>
        <taxon>Pseudomonadati</taxon>
        <taxon>Pseudomonadota</taxon>
        <taxon>Alphaproteobacteria</taxon>
        <taxon>Rhodobacterales</taxon>
        <taxon>Paracoccaceae</taxon>
        <taxon>Paracoccus</taxon>
    </lineage>
</organism>
<comment type="caution">
    <text evidence="1">The sequence shown here is derived from an EMBL/GenBank/DDBJ whole genome shotgun (WGS) entry which is preliminary data.</text>
</comment>
<gene>
    <name evidence="1" type="ORF">JL111_18430</name>
</gene>